<keyword evidence="2" id="KW-0812">Transmembrane</keyword>
<evidence type="ECO:0000313" key="4">
    <source>
        <dbReference type="EMBL" id="SFK82754.1"/>
    </source>
</evidence>
<protein>
    <recommendedName>
        <fullName evidence="3">DUF7577 domain-containing protein</fullName>
    </recommendedName>
</protein>
<sequence length="97" mass="10659">MELAFRLFVAVFVIVAPSLLFVGLWRGLHALRDDHLVARMEDHARTDDQRRSPALPFVPPTGKRETTTRVSAVACGTCGTPNPDGVTFCHECLARLG</sequence>
<dbReference type="Pfam" id="PF24463">
    <property type="entry name" value="DUF7577"/>
    <property type="match status" value="1"/>
</dbReference>
<gene>
    <name evidence="4" type="ORF">SAMN04487950_1300</name>
</gene>
<dbReference type="RefSeq" id="WP_089867219.1">
    <property type="nucleotide sequence ID" value="NZ_FOTC01000001.1"/>
</dbReference>
<dbReference type="EMBL" id="FOTC01000001">
    <property type="protein sequence ID" value="SFK82754.1"/>
    <property type="molecule type" value="Genomic_DNA"/>
</dbReference>
<feature type="region of interest" description="Disordered" evidence="1">
    <location>
        <begin position="43"/>
        <end position="65"/>
    </location>
</feature>
<evidence type="ECO:0000256" key="1">
    <source>
        <dbReference type="SAM" id="MobiDB-lite"/>
    </source>
</evidence>
<evidence type="ECO:0000256" key="2">
    <source>
        <dbReference type="SAM" id="Phobius"/>
    </source>
</evidence>
<dbReference type="AlphaFoldDB" id="A0A1I4CNA2"/>
<accession>A0A1I4CNA2</accession>
<name>A0A1I4CNA2_9EURY</name>
<reference evidence="5" key="1">
    <citation type="submission" date="2016-10" db="EMBL/GenBank/DDBJ databases">
        <authorList>
            <person name="Varghese N."/>
            <person name="Submissions S."/>
        </authorList>
    </citation>
    <scope>NUCLEOTIDE SEQUENCE [LARGE SCALE GENOMIC DNA]</scope>
    <source>
        <strain evidence="5">CGMCC 1.7738</strain>
    </source>
</reference>
<dbReference type="Proteomes" id="UP000199607">
    <property type="component" value="Unassembled WGS sequence"/>
</dbReference>
<keyword evidence="2" id="KW-0472">Membrane</keyword>
<keyword evidence="2" id="KW-1133">Transmembrane helix</keyword>
<organism evidence="4 5">
    <name type="scientific">Halogranum rubrum</name>
    <dbReference type="NCBI Taxonomy" id="553466"/>
    <lineage>
        <taxon>Archaea</taxon>
        <taxon>Methanobacteriati</taxon>
        <taxon>Methanobacteriota</taxon>
        <taxon>Stenosarchaea group</taxon>
        <taxon>Halobacteria</taxon>
        <taxon>Halobacteriales</taxon>
        <taxon>Haloferacaceae</taxon>
    </lineage>
</organism>
<evidence type="ECO:0000313" key="5">
    <source>
        <dbReference type="Proteomes" id="UP000199607"/>
    </source>
</evidence>
<evidence type="ECO:0000259" key="3">
    <source>
        <dbReference type="Pfam" id="PF24463"/>
    </source>
</evidence>
<keyword evidence="5" id="KW-1185">Reference proteome</keyword>
<feature type="transmembrane region" description="Helical" evidence="2">
    <location>
        <begin position="6"/>
        <end position="25"/>
    </location>
</feature>
<feature type="domain" description="DUF7577" evidence="3">
    <location>
        <begin position="72"/>
        <end position="97"/>
    </location>
</feature>
<proteinExistence type="predicted"/>
<dbReference type="InterPro" id="IPR055999">
    <property type="entry name" value="DUF7577"/>
</dbReference>